<organism evidence="1">
    <name type="scientific">Anguilla anguilla</name>
    <name type="common">European freshwater eel</name>
    <name type="synonym">Muraena anguilla</name>
    <dbReference type="NCBI Taxonomy" id="7936"/>
    <lineage>
        <taxon>Eukaryota</taxon>
        <taxon>Metazoa</taxon>
        <taxon>Chordata</taxon>
        <taxon>Craniata</taxon>
        <taxon>Vertebrata</taxon>
        <taxon>Euteleostomi</taxon>
        <taxon>Actinopterygii</taxon>
        <taxon>Neopterygii</taxon>
        <taxon>Teleostei</taxon>
        <taxon>Anguilliformes</taxon>
        <taxon>Anguillidae</taxon>
        <taxon>Anguilla</taxon>
    </lineage>
</organism>
<dbReference type="EMBL" id="GBXM01062475">
    <property type="protein sequence ID" value="JAH46102.1"/>
    <property type="molecule type" value="Transcribed_RNA"/>
</dbReference>
<protein>
    <submittedName>
        <fullName evidence="1">Uncharacterized protein</fullName>
    </submittedName>
</protein>
<reference evidence="1" key="2">
    <citation type="journal article" date="2015" name="Fish Shellfish Immunol.">
        <title>Early steps in the European eel (Anguilla anguilla)-Vibrio vulnificus interaction in the gills: Role of the RtxA13 toxin.</title>
        <authorList>
            <person name="Callol A."/>
            <person name="Pajuelo D."/>
            <person name="Ebbesson L."/>
            <person name="Teles M."/>
            <person name="MacKenzie S."/>
            <person name="Amaro C."/>
        </authorList>
    </citation>
    <scope>NUCLEOTIDE SEQUENCE</scope>
</reference>
<evidence type="ECO:0000313" key="1">
    <source>
        <dbReference type="EMBL" id="JAH46102.1"/>
    </source>
</evidence>
<sequence>MMEYIVFYTYFSVGYMQKQVYIHPWPLYLVHLIINGNVSKQGIMWPQVPLLFLS</sequence>
<proteinExistence type="predicted"/>
<reference evidence="1" key="1">
    <citation type="submission" date="2014-11" db="EMBL/GenBank/DDBJ databases">
        <authorList>
            <person name="Amaro Gonzalez C."/>
        </authorList>
    </citation>
    <scope>NUCLEOTIDE SEQUENCE</scope>
</reference>
<accession>A0A0E9SXW5</accession>
<name>A0A0E9SXW5_ANGAN</name>
<dbReference type="AlphaFoldDB" id="A0A0E9SXW5"/>